<reference evidence="6 7" key="1">
    <citation type="submission" date="2018-10" db="EMBL/GenBank/DDBJ databases">
        <title>Butyricimonas faecalis sp. nov., isolated from human faeces and emended description of the genus Butyricimonas.</title>
        <authorList>
            <person name="Le Roy T."/>
            <person name="Van der Smissen P."/>
            <person name="Paquot A."/>
            <person name="Delzenne N."/>
            <person name="Muccioli G."/>
            <person name="Collet J.-F."/>
            <person name="Cani P.D."/>
        </authorList>
    </citation>
    <scope>NUCLEOTIDE SEQUENCE [LARGE SCALE GENOMIC DNA]</scope>
    <source>
        <strain evidence="6 7">H184</strain>
    </source>
</reference>
<keyword evidence="4" id="KW-0175">Coiled coil</keyword>
<dbReference type="InterPro" id="IPR011010">
    <property type="entry name" value="DNA_brk_join_enz"/>
</dbReference>
<dbReference type="SUPFAM" id="SSF56349">
    <property type="entry name" value="DNA breaking-rejoining enzymes"/>
    <property type="match status" value="1"/>
</dbReference>
<dbReference type="Pfam" id="PF13102">
    <property type="entry name" value="Phage_int_SAM_5"/>
    <property type="match status" value="1"/>
</dbReference>
<dbReference type="InterPro" id="IPR050090">
    <property type="entry name" value="Tyrosine_recombinase_XerCD"/>
</dbReference>
<keyword evidence="2" id="KW-0238">DNA-binding</keyword>
<sequence>MDKQFFVDNLHQKFHIRNVDKNGLGTLYVIYSLGDFRIKLSLRIKIYVEQWNKRLNRAYISEVLTPLDNMNNNIVNQKILRQQNVFERLKLYLCENPESIKCIEFVLKKFFYNDMKVSKKLPPVLQMRRYVRESNNLKESSKERYNEGINVFEDYLMTNNIKLNVFEDLDYNVFVNYIDYLFNRRTLAGTTLAINTIRDRINQLRIILRGCEYLNDKILHYKLPKKKGDNVQVYLDENEIRRIYDLNLSGKEERVRDVFVLQCWTGQRYSDMCNFRRESLKIEDSGIRIKLIQSKTGKLVEIPVFNELAINILKKYNFQIDFLEKSSSLATQVLKIIAKKAKIVDVILKNVQRKGGNVIERKYKYEMIGTHTARRSYITNMLKKGYTKEDLVKITGHSNGSSFDVYDKQTSHDVTEKILSKESNKATSTTNNADNMIREVVELAQKNVLLTQENKQIEQEYVDIKRKLDIITFDSICEELAMEIPSENDFIGKTTDGEWITDEEVKKQRKEKKKI</sequence>
<proteinExistence type="inferred from homology"/>
<dbReference type="RefSeq" id="WP_106481106.1">
    <property type="nucleotide sequence ID" value="NZ_CP032819.1"/>
</dbReference>
<dbReference type="OrthoDB" id="892893at2"/>
<dbReference type="PROSITE" id="PS51898">
    <property type="entry name" value="TYR_RECOMBINASE"/>
    <property type="match status" value="1"/>
</dbReference>
<keyword evidence="7" id="KW-1185">Reference proteome</keyword>
<dbReference type="InterPro" id="IPR010998">
    <property type="entry name" value="Integrase_recombinase_N"/>
</dbReference>
<keyword evidence="3" id="KW-0233">DNA recombination</keyword>
<dbReference type="InterPro" id="IPR025269">
    <property type="entry name" value="SAM-like_dom"/>
</dbReference>
<dbReference type="Gene3D" id="1.10.443.10">
    <property type="entry name" value="Intergrase catalytic core"/>
    <property type="match status" value="1"/>
</dbReference>
<evidence type="ECO:0000313" key="6">
    <source>
        <dbReference type="EMBL" id="AZS30455.1"/>
    </source>
</evidence>
<dbReference type="InterPro" id="IPR013762">
    <property type="entry name" value="Integrase-like_cat_sf"/>
</dbReference>
<dbReference type="Proteomes" id="UP000270673">
    <property type="component" value="Chromosome"/>
</dbReference>
<dbReference type="EMBL" id="CP032819">
    <property type="protein sequence ID" value="AZS30455.1"/>
    <property type="molecule type" value="Genomic_DNA"/>
</dbReference>
<evidence type="ECO:0000256" key="4">
    <source>
        <dbReference type="SAM" id="Coils"/>
    </source>
</evidence>
<dbReference type="PANTHER" id="PTHR30349">
    <property type="entry name" value="PHAGE INTEGRASE-RELATED"/>
    <property type="match status" value="1"/>
</dbReference>
<organism evidence="6 7">
    <name type="scientific">Butyricimonas faecalis</name>
    <dbReference type="NCBI Taxonomy" id="2093856"/>
    <lineage>
        <taxon>Bacteria</taxon>
        <taxon>Pseudomonadati</taxon>
        <taxon>Bacteroidota</taxon>
        <taxon>Bacteroidia</taxon>
        <taxon>Bacteroidales</taxon>
        <taxon>Odoribacteraceae</taxon>
        <taxon>Butyricimonas</taxon>
    </lineage>
</organism>
<evidence type="ECO:0000256" key="3">
    <source>
        <dbReference type="ARBA" id="ARBA00023172"/>
    </source>
</evidence>
<dbReference type="KEGG" id="buy:D8S85_13460"/>
<dbReference type="GO" id="GO:0003677">
    <property type="term" value="F:DNA binding"/>
    <property type="evidence" value="ECO:0007669"/>
    <property type="project" value="UniProtKB-KW"/>
</dbReference>
<feature type="domain" description="Tyr recombinase" evidence="5">
    <location>
        <begin position="230"/>
        <end position="420"/>
    </location>
</feature>
<dbReference type="PANTHER" id="PTHR30349:SF64">
    <property type="entry name" value="PROPHAGE INTEGRASE INTD-RELATED"/>
    <property type="match status" value="1"/>
</dbReference>
<comment type="similarity">
    <text evidence="1">Belongs to the 'phage' integrase family.</text>
</comment>
<evidence type="ECO:0000256" key="2">
    <source>
        <dbReference type="ARBA" id="ARBA00023125"/>
    </source>
</evidence>
<dbReference type="AlphaFoldDB" id="A0A3S9VV80"/>
<dbReference type="Pfam" id="PF00589">
    <property type="entry name" value="Phage_integrase"/>
    <property type="match status" value="1"/>
</dbReference>
<dbReference type="Gene3D" id="1.10.150.130">
    <property type="match status" value="1"/>
</dbReference>
<name>A0A3S9VV80_9BACT</name>
<evidence type="ECO:0000259" key="5">
    <source>
        <dbReference type="PROSITE" id="PS51898"/>
    </source>
</evidence>
<feature type="coiled-coil region" evidence="4">
    <location>
        <begin position="433"/>
        <end position="467"/>
    </location>
</feature>
<evidence type="ECO:0000313" key="7">
    <source>
        <dbReference type="Proteomes" id="UP000270673"/>
    </source>
</evidence>
<accession>A0A3S9VV80</accession>
<evidence type="ECO:0000256" key="1">
    <source>
        <dbReference type="ARBA" id="ARBA00008857"/>
    </source>
</evidence>
<dbReference type="GO" id="GO:0015074">
    <property type="term" value="P:DNA integration"/>
    <property type="evidence" value="ECO:0007669"/>
    <property type="project" value="InterPro"/>
</dbReference>
<gene>
    <name evidence="6" type="ORF">D8S85_13460</name>
</gene>
<dbReference type="InterPro" id="IPR002104">
    <property type="entry name" value="Integrase_catalytic"/>
</dbReference>
<protein>
    <recommendedName>
        <fullName evidence="5">Tyr recombinase domain-containing protein</fullName>
    </recommendedName>
</protein>
<dbReference type="GO" id="GO:0006310">
    <property type="term" value="P:DNA recombination"/>
    <property type="evidence" value="ECO:0007669"/>
    <property type="project" value="UniProtKB-KW"/>
</dbReference>